<sequence length="84" mass="9577">MYICYLCNGLERMEQSCPNCNAHMLDGGKLVDYYGDYAPYIESEDAQMIDGLTHSSEEHQCLHVGVCSACNHIEEMIINEQEIR</sequence>
<dbReference type="OrthoDB" id="1683552at2"/>
<protein>
    <submittedName>
        <fullName evidence="1">Uncharacterized protein</fullName>
    </submittedName>
</protein>
<dbReference type="AlphaFoldDB" id="A0A1M7J5Q5"/>
<proteinExistence type="predicted"/>
<name>A0A1M7J5Q5_9BACI</name>
<dbReference type="EMBL" id="FRCZ01000001">
    <property type="protein sequence ID" value="SHM48334.1"/>
    <property type="molecule type" value="Genomic_DNA"/>
</dbReference>
<evidence type="ECO:0000313" key="2">
    <source>
        <dbReference type="Proteomes" id="UP000184184"/>
    </source>
</evidence>
<dbReference type="Proteomes" id="UP000184184">
    <property type="component" value="Unassembled WGS sequence"/>
</dbReference>
<accession>A0A1M7J5Q5</accession>
<reference evidence="1 2" key="1">
    <citation type="submission" date="2016-11" db="EMBL/GenBank/DDBJ databases">
        <authorList>
            <person name="Jaros S."/>
            <person name="Januszkiewicz K."/>
            <person name="Wedrychowicz H."/>
        </authorList>
    </citation>
    <scope>NUCLEOTIDE SEQUENCE [LARGE SCALE GENOMIC DNA]</scope>
    <source>
        <strain evidence="1 2">CGMCC 1.10681</strain>
    </source>
</reference>
<keyword evidence="2" id="KW-1185">Reference proteome</keyword>
<dbReference type="STRING" id="1027249.SAMN05216179_0258"/>
<evidence type="ECO:0000313" key="1">
    <source>
        <dbReference type="EMBL" id="SHM48334.1"/>
    </source>
</evidence>
<gene>
    <name evidence="1" type="ORF">SAMN05216179_0258</name>
</gene>
<organism evidence="1 2">
    <name type="scientific">Gracilibacillus kekensis</name>
    <dbReference type="NCBI Taxonomy" id="1027249"/>
    <lineage>
        <taxon>Bacteria</taxon>
        <taxon>Bacillati</taxon>
        <taxon>Bacillota</taxon>
        <taxon>Bacilli</taxon>
        <taxon>Bacillales</taxon>
        <taxon>Bacillaceae</taxon>
        <taxon>Gracilibacillus</taxon>
    </lineage>
</organism>
<dbReference type="RefSeq" id="WP_073198909.1">
    <property type="nucleotide sequence ID" value="NZ_FRCZ01000001.1"/>
</dbReference>